<dbReference type="Pfam" id="PF00881">
    <property type="entry name" value="Nitroreductase"/>
    <property type="match status" value="2"/>
</dbReference>
<dbReference type="OrthoDB" id="9802510at2"/>
<dbReference type="SUPFAM" id="SSF55469">
    <property type="entry name" value="FMN-dependent nitroreductase-like"/>
    <property type="match status" value="1"/>
</dbReference>
<evidence type="ECO:0000259" key="3">
    <source>
        <dbReference type="Pfam" id="PF00881"/>
    </source>
</evidence>
<dbReference type="AlphaFoldDB" id="A0A495ILY1"/>
<dbReference type="CDD" id="cd02138">
    <property type="entry name" value="TdsD-like"/>
    <property type="match status" value="1"/>
</dbReference>
<evidence type="ECO:0000313" key="4">
    <source>
        <dbReference type="EMBL" id="RKR76135.1"/>
    </source>
</evidence>
<evidence type="ECO:0000313" key="5">
    <source>
        <dbReference type="Proteomes" id="UP000280008"/>
    </source>
</evidence>
<dbReference type="GO" id="GO:0016491">
    <property type="term" value="F:oxidoreductase activity"/>
    <property type="evidence" value="ECO:0007669"/>
    <property type="project" value="UniProtKB-KW"/>
</dbReference>
<proteinExistence type="inferred from homology"/>
<dbReference type="InterPro" id="IPR029479">
    <property type="entry name" value="Nitroreductase"/>
</dbReference>
<feature type="domain" description="Nitroreductase" evidence="3">
    <location>
        <begin position="24"/>
        <end position="66"/>
    </location>
</feature>
<sequence>MTTTDLSSTTRTSDTSVPLVPLLDERWSPRSYDPRATISDEQLTALLEAARWAPSASNQQPRRFLVGRRGTATFETILANLMGFNTVWAGNAAALLVAVAETTDAEGKPRAWAQYDLGLAVSALSVQAHAEGLHTHQMAGIEVEGLRAAFHLAPNLLPVTVTAIGVVDTADKLPEKLAEREVLPRTRLALDELVLARD</sequence>
<evidence type="ECO:0000256" key="2">
    <source>
        <dbReference type="ARBA" id="ARBA00023002"/>
    </source>
</evidence>
<dbReference type="RefSeq" id="WP_121371092.1">
    <property type="nucleotide sequence ID" value="NZ_RBKS01000001.1"/>
</dbReference>
<dbReference type="PANTHER" id="PTHR43673">
    <property type="entry name" value="NAD(P)H NITROREDUCTASE YDGI-RELATED"/>
    <property type="match status" value="1"/>
</dbReference>
<dbReference type="PANTHER" id="PTHR43673:SF10">
    <property type="entry name" value="NADH DEHYDROGENASE_NAD(P)H NITROREDUCTASE XCC3605-RELATED"/>
    <property type="match status" value="1"/>
</dbReference>
<keyword evidence="5" id="KW-1185">Reference proteome</keyword>
<accession>A0A495ILY1</accession>
<gene>
    <name evidence="4" type="ORF">C8E83_3300</name>
</gene>
<evidence type="ECO:0000256" key="1">
    <source>
        <dbReference type="ARBA" id="ARBA00007118"/>
    </source>
</evidence>
<comment type="similarity">
    <text evidence="1">Belongs to the nitroreductase family.</text>
</comment>
<name>A0A495ILY1_9MICO</name>
<feature type="domain" description="Nitroreductase" evidence="3">
    <location>
        <begin position="84"/>
        <end position="165"/>
    </location>
</feature>
<dbReference type="InterPro" id="IPR000415">
    <property type="entry name" value="Nitroreductase-like"/>
</dbReference>
<dbReference type="EMBL" id="RBKS01000001">
    <property type="protein sequence ID" value="RKR76135.1"/>
    <property type="molecule type" value="Genomic_DNA"/>
</dbReference>
<dbReference type="Proteomes" id="UP000280008">
    <property type="component" value="Unassembled WGS sequence"/>
</dbReference>
<dbReference type="Gene3D" id="3.40.109.10">
    <property type="entry name" value="NADH Oxidase"/>
    <property type="match status" value="1"/>
</dbReference>
<comment type="caution">
    <text evidence="4">The sequence shown here is derived from an EMBL/GenBank/DDBJ whole genome shotgun (WGS) entry which is preliminary data.</text>
</comment>
<reference evidence="4 5" key="1">
    <citation type="submission" date="2018-10" db="EMBL/GenBank/DDBJ databases">
        <title>Sequencing the genomes of 1000 actinobacteria strains.</title>
        <authorList>
            <person name="Klenk H.-P."/>
        </authorList>
    </citation>
    <scope>NUCLEOTIDE SEQUENCE [LARGE SCALE GENOMIC DNA]</scope>
    <source>
        <strain evidence="4 5">DSM 17894</strain>
    </source>
</reference>
<keyword evidence="2" id="KW-0560">Oxidoreductase</keyword>
<organism evidence="4 5">
    <name type="scientific">Frondihabitans australicus</name>
    <dbReference type="NCBI Taxonomy" id="386892"/>
    <lineage>
        <taxon>Bacteria</taxon>
        <taxon>Bacillati</taxon>
        <taxon>Actinomycetota</taxon>
        <taxon>Actinomycetes</taxon>
        <taxon>Micrococcales</taxon>
        <taxon>Microbacteriaceae</taxon>
        <taxon>Frondihabitans</taxon>
    </lineage>
</organism>
<protein>
    <submittedName>
        <fullName evidence="4">Nitroreductase</fullName>
    </submittedName>
</protein>